<dbReference type="PANTHER" id="PTHR30040">
    <property type="entry name" value="THIAMINE BIOSYNTHESIS LIPOPROTEIN APBE"/>
    <property type="match status" value="1"/>
</dbReference>
<dbReference type="EMBL" id="NOZP01000042">
    <property type="protein sequence ID" value="OYD16665.1"/>
    <property type="molecule type" value="Genomic_DNA"/>
</dbReference>
<protein>
    <recommendedName>
        <fullName evidence="3">FAD:protein FMN transferase</fullName>
        <ecNumber evidence="2">2.7.1.180</ecNumber>
    </recommendedName>
    <alternativeName>
        <fullName evidence="9">Flavin transferase</fullName>
    </alternativeName>
</protein>
<comment type="catalytic activity">
    <reaction evidence="10">
        <text>L-threonyl-[protein] + FAD = FMN-L-threonyl-[protein] + AMP + H(+)</text>
        <dbReference type="Rhea" id="RHEA:36847"/>
        <dbReference type="Rhea" id="RHEA-COMP:11060"/>
        <dbReference type="Rhea" id="RHEA-COMP:11061"/>
        <dbReference type="ChEBI" id="CHEBI:15378"/>
        <dbReference type="ChEBI" id="CHEBI:30013"/>
        <dbReference type="ChEBI" id="CHEBI:57692"/>
        <dbReference type="ChEBI" id="CHEBI:74257"/>
        <dbReference type="ChEBI" id="CHEBI:456215"/>
        <dbReference type="EC" id="2.7.1.180"/>
    </reaction>
</comment>
<evidence type="ECO:0000256" key="10">
    <source>
        <dbReference type="ARBA" id="ARBA00048540"/>
    </source>
</evidence>
<keyword evidence="6" id="KW-0479">Metal-binding</keyword>
<evidence type="ECO:0000256" key="9">
    <source>
        <dbReference type="ARBA" id="ARBA00031306"/>
    </source>
</evidence>
<dbReference type="GO" id="GO:0046872">
    <property type="term" value="F:metal ion binding"/>
    <property type="evidence" value="ECO:0007669"/>
    <property type="project" value="UniProtKB-KW"/>
</dbReference>
<evidence type="ECO:0000256" key="6">
    <source>
        <dbReference type="ARBA" id="ARBA00022723"/>
    </source>
</evidence>
<evidence type="ECO:0000313" key="12">
    <source>
        <dbReference type="Proteomes" id="UP000215559"/>
    </source>
</evidence>
<keyword evidence="4" id="KW-0285">Flavoprotein</keyword>
<dbReference type="SUPFAM" id="SSF143631">
    <property type="entry name" value="ApbE-like"/>
    <property type="match status" value="1"/>
</dbReference>
<evidence type="ECO:0000256" key="5">
    <source>
        <dbReference type="ARBA" id="ARBA00022679"/>
    </source>
</evidence>
<dbReference type="Gene3D" id="3.10.520.10">
    <property type="entry name" value="ApbE-like domains"/>
    <property type="match status" value="1"/>
</dbReference>
<dbReference type="AlphaFoldDB" id="A0A235BYN7"/>
<accession>A0A235BYN7</accession>
<proteinExistence type="predicted"/>
<evidence type="ECO:0000256" key="3">
    <source>
        <dbReference type="ARBA" id="ARBA00016337"/>
    </source>
</evidence>
<dbReference type="Pfam" id="PF02424">
    <property type="entry name" value="ApbE"/>
    <property type="match status" value="1"/>
</dbReference>
<comment type="cofactor">
    <cofactor evidence="1">
        <name>Mg(2+)</name>
        <dbReference type="ChEBI" id="CHEBI:18420"/>
    </cofactor>
</comment>
<dbReference type="EC" id="2.7.1.180" evidence="2"/>
<dbReference type="InterPro" id="IPR024932">
    <property type="entry name" value="ApbE"/>
</dbReference>
<reference evidence="11 12" key="1">
    <citation type="submission" date="2017-07" db="EMBL/GenBank/DDBJ databases">
        <title>Recovery of genomes from metagenomes via a dereplication, aggregation, and scoring strategy.</title>
        <authorList>
            <person name="Sieber C.M."/>
            <person name="Probst A.J."/>
            <person name="Sharrar A."/>
            <person name="Thomas B.C."/>
            <person name="Hess M."/>
            <person name="Tringe S.G."/>
            <person name="Banfield J.F."/>
        </authorList>
    </citation>
    <scope>NUCLEOTIDE SEQUENCE [LARGE SCALE GENOMIC DNA]</scope>
    <source>
        <strain evidence="11">JGI_Cruoil_03_51_56</strain>
    </source>
</reference>
<name>A0A235BYN7_UNCW3</name>
<dbReference type="PANTHER" id="PTHR30040:SF2">
    <property type="entry name" value="FAD:PROTEIN FMN TRANSFERASE"/>
    <property type="match status" value="1"/>
</dbReference>
<sequence length="376" mass="40960">MFWEIWVWRVCAAASSQMAEACHCHFCFFWATLTSESNNKHKVMGCKSDIGLTGTTACYKIRRMRLEFGFLFILLACSKPGLTKVDETGFAFGSYLRIEALAPTRTVAESAVQRVFAEMSRLDTLWSSFLPGSEVARINESKNGIVHAETRDLIDAALKFCASTGGALDITIQPLTEAWGFLGGEYRVPDSAELKKARGLVDYHRVLVRNDSVILMGRARLDLGAVAVGCAVDRAVEMLKAAGVKQGLVDAGGDIRVFGDRVWRIGLQNPRGKGIIRVLNVKNQAVSTSGDYQKFFEDDGKRYCHIIDPETGYPASRCASVTVIARSALVADAFSTAVFVLGPENGLKKVQAHESSAIVLVDIGDSLVTYKSGGIK</sequence>
<comment type="caution">
    <text evidence="11">The sequence shown here is derived from an EMBL/GenBank/DDBJ whole genome shotgun (WGS) entry which is preliminary data.</text>
</comment>
<dbReference type="InterPro" id="IPR003374">
    <property type="entry name" value="ApbE-like_sf"/>
</dbReference>
<dbReference type="Proteomes" id="UP000215559">
    <property type="component" value="Unassembled WGS sequence"/>
</dbReference>
<evidence type="ECO:0000313" key="11">
    <source>
        <dbReference type="EMBL" id="OYD16665.1"/>
    </source>
</evidence>
<keyword evidence="7" id="KW-0274">FAD</keyword>
<gene>
    <name evidence="11" type="ORF">CH330_02250</name>
</gene>
<keyword evidence="5" id="KW-0808">Transferase</keyword>
<organism evidence="11 12">
    <name type="scientific">candidate division WOR-3 bacterium JGI_Cruoil_03_51_56</name>
    <dbReference type="NCBI Taxonomy" id="1973747"/>
    <lineage>
        <taxon>Bacteria</taxon>
        <taxon>Bacteria division WOR-3</taxon>
    </lineage>
</organism>
<evidence type="ECO:0000256" key="1">
    <source>
        <dbReference type="ARBA" id="ARBA00001946"/>
    </source>
</evidence>
<keyword evidence="8" id="KW-0460">Magnesium</keyword>
<evidence type="ECO:0000256" key="7">
    <source>
        <dbReference type="ARBA" id="ARBA00022827"/>
    </source>
</evidence>
<dbReference type="GO" id="GO:0016740">
    <property type="term" value="F:transferase activity"/>
    <property type="evidence" value="ECO:0007669"/>
    <property type="project" value="UniProtKB-KW"/>
</dbReference>
<evidence type="ECO:0000256" key="2">
    <source>
        <dbReference type="ARBA" id="ARBA00011955"/>
    </source>
</evidence>
<evidence type="ECO:0000256" key="4">
    <source>
        <dbReference type="ARBA" id="ARBA00022630"/>
    </source>
</evidence>
<evidence type="ECO:0000256" key="8">
    <source>
        <dbReference type="ARBA" id="ARBA00022842"/>
    </source>
</evidence>